<dbReference type="PROSITE" id="PS01248">
    <property type="entry name" value="EGF_LAM_1"/>
    <property type="match status" value="1"/>
</dbReference>
<evidence type="ECO:0000259" key="3">
    <source>
        <dbReference type="PROSITE" id="PS01248"/>
    </source>
</evidence>
<keyword evidence="2" id="KW-0732">Signal</keyword>
<evidence type="ECO:0000256" key="2">
    <source>
        <dbReference type="SAM" id="SignalP"/>
    </source>
</evidence>
<dbReference type="AlphaFoldDB" id="A0A9W3ACD1"/>
<dbReference type="GO" id="GO:0005044">
    <property type="term" value="F:scavenger receptor activity"/>
    <property type="evidence" value="ECO:0007669"/>
    <property type="project" value="InterPro"/>
</dbReference>
<dbReference type="PROSITE" id="PS51257">
    <property type="entry name" value="PROKAR_LIPOPROTEIN"/>
    <property type="match status" value="1"/>
</dbReference>
<evidence type="ECO:0000256" key="1">
    <source>
        <dbReference type="ARBA" id="ARBA00022536"/>
    </source>
</evidence>
<keyword evidence="1" id="KW-0245">EGF-like domain</keyword>
<dbReference type="OMA" id="FCDQECN"/>
<dbReference type="InterPro" id="IPR008979">
    <property type="entry name" value="Galactose-bd-like_sf"/>
</dbReference>
<dbReference type="PANTHER" id="PTHR24043">
    <property type="entry name" value="SCAVENGER RECEPTOR CLASS F"/>
    <property type="match status" value="1"/>
</dbReference>
<dbReference type="Gene3D" id="2.60.120.260">
    <property type="entry name" value="Galactose-binding domain-like"/>
    <property type="match status" value="1"/>
</dbReference>
<dbReference type="RefSeq" id="XP_055884833.1">
    <property type="nucleotide sequence ID" value="XM_056028858.1"/>
</dbReference>
<dbReference type="SUPFAM" id="SSF49785">
    <property type="entry name" value="Galactose-binding domain-like"/>
    <property type="match status" value="1"/>
</dbReference>
<dbReference type="InterPro" id="IPR002049">
    <property type="entry name" value="LE_dom"/>
</dbReference>
<dbReference type="OrthoDB" id="6157314at2759"/>
<dbReference type="SMART" id="SM00180">
    <property type="entry name" value="EGF_Lam"/>
    <property type="match status" value="3"/>
</dbReference>
<name>A0A9W3ACD1_BIOGL</name>
<feature type="signal peptide" evidence="2">
    <location>
        <begin position="1"/>
        <end position="23"/>
    </location>
</feature>
<dbReference type="PANTHER" id="PTHR24043:SF8">
    <property type="entry name" value="EGF-LIKE DOMAIN-CONTAINING PROTEIN"/>
    <property type="match status" value="1"/>
</dbReference>
<dbReference type="InterPro" id="IPR000742">
    <property type="entry name" value="EGF"/>
</dbReference>
<sequence>MLISKFTILFSVMTMFFFCSSAACPGGWFGDKCQYLCHCDSSCDNTGECAGRGHCKSGWFGPQCQYNDLATDATVTGQPPLYSNWLTDRDDFLCNTNPEFQTITFTWKQSNPVTWFRLVTYDLSLLLSLKVSFKNVSQSSLQELPCDHQQVIVSGDRTIDISCDLKVTVQHMILRNVKSLCSVYISGGRNFAIKMQTSQSSTYTEMGIRFESWKAVDGDTHQMFNNKSCTHTNNNDHAPHWTLTFDHPIVAKTFYLYNRQEPSDYTGHEILPYRLKNFLLVTKNELHQVILNYKDPLSTAQSIYRVIYIRNQPIVEVQISATIINSIDTTPILTLCEVEIYGECPFGTWGLACDKACPAECSDWCHQGDGSCNTVCVGQSDPPLCTKNCVSTKWGLNCASSCSDHCVDQLCHRLTGECSQGCHGYEDPPLCTQACHPGYWGENCTQPCSPHCDQVICNGQTKECLNGCKEGFQLPDCTLQCPEGFHGKNCSNICPFHCVNGLCDPVTGYCRSCSPGFQGHFCDQECNVGFWGDNCSQLCSNHCDQLKCNGQTGECLHGCQEGYQLPSCTTSCQQGFFGKNCSSKCSSNCTETQCDPLTGVCLSCHPGVQGHFCDQECNPGFWGDNCKLKCSNHCYQVICDGQTGECKQGCQEGYQLPDCTTVCLDNVYGRNCSLSCSNHCVDAKCNGITGLCFECLPGFLGGFCEQDCPPKFYGQDCVKKCNDSCVDQLCHPQTGDCFNCFIGKGGPQCDDCPLGTYGDNCALNCSSICKLGTGCDPMYGTCFEGN</sequence>
<dbReference type="GeneID" id="106076811"/>
<evidence type="ECO:0000313" key="4">
    <source>
        <dbReference type="Proteomes" id="UP001165740"/>
    </source>
</evidence>
<dbReference type="Proteomes" id="UP001165740">
    <property type="component" value="Chromosome 5"/>
</dbReference>
<accession>A0A9W3ACD1</accession>
<feature type="chain" id="PRO_5040783402" evidence="2">
    <location>
        <begin position="24"/>
        <end position="786"/>
    </location>
</feature>
<proteinExistence type="predicted"/>
<dbReference type="InterPro" id="IPR042635">
    <property type="entry name" value="MEGF10/SREC1/2-like"/>
</dbReference>
<gene>
    <name evidence="5" type="primary">LOC106076811</name>
</gene>
<reference evidence="5" key="1">
    <citation type="submission" date="2025-08" db="UniProtKB">
        <authorList>
            <consortium name="RefSeq"/>
        </authorList>
    </citation>
    <scope>IDENTIFICATION</scope>
</reference>
<dbReference type="SMART" id="SM00181">
    <property type="entry name" value="EGF"/>
    <property type="match status" value="8"/>
</dbReference>
<protein>
    <submittedName>
        <fullName evidence="5">Multiple epidermal growth factor-like domains protein 10</fullName>
    </submittedName>
</protein>
<keyword evidence="4" id="KW-1185">Reference proteome</keyword>
<feature type="domain" description="Laminin EGF-like" evidence="3">
    <location>
        <begin position="737"/>
        <end position="769"/>
    </location>
</feature>
<evidence type="ECO:0000313" key="5">
    <source>
        <dbReference type="RefSeq" id="XP_055884833.1"/>
    </source>
</evidence>
<dbReference type="Gene3D" id="2.170.300.10">
    <property type="entry name" value="Tie2 ligand-binding domain superfamily"/>
    <property type="match status" value="3"/>
</dbReference>
<organism evidence="4 5">
    <name type="scientific">Biomphalaria glabrata</name>
    <name type="common">Bloodfluke planorb</name>
    <name type="synonym">Freshwater snail</name>
    <dbReference type="NCBI Taxonomy" id="6526"/>
    <lineage>
        <taxon>Eukaryota</taxon>
        <taxon>Metazoa</taxon>
        <taxon>Spiralia</taxon>
        <taxon>Lophotrochozoa</taxon>
        <taxon>Mollusca</taxon>
        <taxon>Gastropoda</taxon>
        <taxon>Heterobranchia</taxon>
        <taxon>Euthyneura</taxon>
        <taxon>Panpulmonata</taxon>
        <taxon>Hygrophila</taxon>
        <taxon>Lymnaeoidea</taxon>
        <taxon>Planorbidae</taxon>
        <taxon>Biomphalaria</taxon>
    </lineage>
</organism>